<reference evidence="2 3" key="1">
    <citation type="submission" date="2017-06" db="EMBL/GenBank/DDBJ databases">
        <title>Draft genome sequence of anaerobic fermentative bacterium Anaeromicrobium sediminis DY2726D isolated from West Pacific Ocean sediments.</title>
        <authorList>
            <person name="Zeng X."/>
        </authorList>
    </citation>
    <scope>NUCLEOTIDE SEQUENCE [LARGE SCALE GENOMIC DNA]</scope>
    <source>
        <strain evidence="2 3">DY2726D</strain>
    </source>
</reference>
<keyword evidence="3" id="KW-1185">Reference proteome</keyword>
<dbReference type="AlphaFoldDB" id="A0A267M7H6"/>
<protein>
    <submittedName>
        <fullName evidence="2">Uncharacterized protein</fullName>
    </submittedName>
</protein>
<accession>A0A267M7H6</accession>
<dbReference type="Proteomes" id="UP000216024">
    <property type="component" value="Unassembled WGS sequence"/>
</dbReference>
<keyword evidence="1" id="KW-0472">Membrane</keyword>
<keyword evidence="1" id="KW-0812">Transmembrane</keyword>
<evidence type="ECO:0000256" key="1">
    <source>
        <dbReference type="SAM" id="Phobius"/>
    </source>
</evidence>
<name>A0A267M7H6_9FIRM</name>
<comment type="caution">
    <text evidence="2">The sequence shown here is derived from an EMBL/GenBank/DDBJ whole genome shotgun (WGS) entry which is preliminary data.</text>
</comment>
<dbReference type="EMBL" id="NIBG01000051">
    <property type="protein sequence ID" value="PAB55549.1"/>
    <property type="molecule type" value="Genomic_DNA"/>
</dbReference>
<feature type="transmembrane region" description="Helical" evidence="1">
    <location>
        <begin position="76"/>
        <end position="96"/>
    </location>
</feature>
<proteinExistence type="predicted"/>
<sequence length="112" mass="12865">MHLIASLIKWVFSLHQLVWFLAGGIMFSSMTYFHMKLKEDNKANKLNFTFIVLSACTFAFTILWTYDSYIENEVRAANMGLLVFGGLAVVFAILAYRFTQKNNESEVEIEGH</sequence>
<dbReference type="OrthoDB" id="9598813at2"/>
<evidence type="ECO:0000313" key="3">
    <source>
        <dbReference type="Proteomes" id="UP000216024"/>
    </source>
</evidence>
<feature type="transmembrane region" description="Helical" evidence="1">
    <location>
        <begin position="46"/>
        <end position="64"/>
    </location>
</feature>
<gene>
    <name evidence="2" type="ORF">CCE28_21705</name>
</gene>
<dbReference type="RefSeq" id="WP_095136322.1">
    <property type="nucleotide sequence ID" value="NZ_NIBG01000051.1"/>
</dbReference>
<evidence type="ECO:0000313" key="2">
    <source>
        <dbReference type="EMBL" id="PAB55549.1"/>
    </source>
</evidence>
<organism evidence="2 3">
    <name type="scientific">Anaeromicrobium sediminis</name>
    <dbReference type="NCBI Taxonomy" id="1478221"/>
    <lineage>
        <taxon>Bacteria</taxon>
        <taxon>Bacillati</taxon>
        <taxon>Bacillota</taxon>
        <taxon>Clostridia</taxon>
        <taxon>Peptostreptococcales</taxon>
        <taxon>Thermotaleaceae</taxon>
        <taxon>Anaeromicrobium</taxon>
    </lineage>
</organism>
<feature type="transmembrane region" description="Helical" evidence="1">
    <location>
        <begin position="12"/>
        <end position="34"/>
    </location>
</feature>
<keyword evidence="1" id="KW-1133">Transmembrane helix</keyword>